<dbReference type="Proteomes" id="UP001489004">
    <property type="component" value="Unassembled WGS sequence"/>
</dbReference>
<dbReference type="EMBL" id="JALJOR010000010">
    <property type="protein sequence ID" value="KAK9810044.1"/>
    <property type="molecule type" value="Genomic_DNA"/>
</dbReference>
<keyword evidence="2" id="KW-1185">Reference proteome</keyword>
<organism evidence="1 2">
    <name type="scientific">[Myrmecia] bisecta</name>
    <dbReference type="NCBI Taxonomy" id="41462"/>
    <lineage>
        <taxon>Eukaryota</taxon>
        <taxon>Viridiplantae</taxon>
        <taxon>Chlorophyta</taxon>
        <taxon>core chlorophytes</taxon>
        <taxon>Trebouxiophyceae</taxon>
        <taxon>Trebouxiales</taxon>
        <taxon>Trebouxiaceae</taxon>
        <taxon>Myrmecia</taxon>
    </lineage>
</organism>
<comment type="caution">
    <text evidence="1">The sequence shown here is derived from an EMBL/GenBank/DDBJ whole genome shotgun (WGS) entry which is preliminary data.</text>
</comment>
<gene>
    <name evidence="1" type="ORF">WJX72_003902</name>
</gene>
<accession>A0AAW1PQ76</accession>
<evidence type="ECO:0000313" key="2">
    <source>
        <dbReference type="Proteomes" id="UP001489004"/>
    </source>
</evidence>
<dbReference type="AlphaFoldDB" id="A0AAW1PQ76"/>
<sequence length="271" mass="30233">MADKKTAFRTIDGTIIRVHLFHPGIRVKVTTVLTSFSAKQVQVELDPETEAGVYSVLEVAGDSYSTDSFRPATERDYLVKVQPYSARTSDYVADFRNKLHSELMHIEEKPMARLLLHFGESLRNCAQPSVAPNVARQLYEQAAALPGTDTRQQLVEHQHISVNGAWMQRQPHLDWHLADFGSSVKFGQQVWSCTERFYPGQIMHQLAEPKYDWGLLVVLVANELDKANLIGLTGGGNGGVVKDLVLARCAKVKHAGLRDLLSQLIKDAGWV</sequence>
<evidence type="ECO:0000313" key="1">
    <source>
        <dbReference type="EMBL" id="KAK9810044.1"/>
    </source>
</evidence>
<protein>
    <submittedName>
        <fullName evidence="1">Uncharacterized protein</fullName>
    </submittedName>
</protein>
<name>A0AAW1PQ76_9CHLO</name>
<proteinExistence type="predicted"/>
<reference evidence="1 2" key="1">
    <citation type="journal article" date="2024" name="Nat. Commun.">
        <title>Phylogenomics reveals the evolutionary origins of lichenization in chlorophyte algae.</title>
        <authorList>
            <person name="Puginier C."/>
            <person name="Libourel C."/>
            <person name="Otte J."/>
            <person name="Skaloud P."/>
            <person name="Haon M."/>
            <person name="Grisel S."/>
            <person name="Petersen M."/>
            <person name="Berrin J.G."/>
            <person name="Delaux P.M."/>
            <person name="Dal Grande F."/>
            <person name="Keller J."/>
        </authorList>
    </citation>
    <scope>NUCLEOTIDE SEQUENCE [LARGE SCALE GENOMIC DNA]</scope>
    <source>
        <strain evidence="1 2">SAG 2043</strain>
    </source>
</reference>